<evidence type="ECO:0000259" key="1">
    <source>
        <dbReference type="Pfam" id="PF04986"/>
    </source>
</evidence>
<dbReference type="AlphaFoldDB" id="M2AKA4"/>
<dbReference type="Pfam" id="PF04986">
    <property type="entry name" value="Y2_Tnp"/>
    <property type="match status" value="1"/>
</dbReference>
<evidence type="ECO:0000259" key="2">
    <source>
        <dbReference type="Pfam" id="PF14319"/>
    </source>
</evidence>
<dbReference type="InterPro" id="IPR007069">
    <property type="entry name" value="Transposase_32"/>
</dbReference>
<dbReference type="GO" id="GO:0006313">
    <property type="term" value="P:DNA transposition"/>
    <property type="evidence" value="ECO:0007669"/>
    <property type="project" value="InterPro"/>
</dbReference>
<name>M2AKA4_9BACT</name>
<reference evidence="3" key="1">
    <citation type="submission" date="2012-11" db="EMBL/GenBank/DDBJ databases">
        <title>Permanent draft genomes of Rhodopirellula europaea strain SH398 and 6C.</title>
        <authorList>
            <person name="Richter M."/>
            <person name="Richter-Heitmann T."/>
            <person name="Frank C."/>
            <person name="Harder J."/>
            <person name="Glockner F.O."/>
        </authorList>
    </citation>
    <scope>NUCLEOTIDE SEQUENCE</scope>
    <source>
        <strain evidence="3">6C</strain>
    </source>
</reference>
<reference evidence="3" key="2">
    <citation type="journal article" date="2013" name="Mar. Genomics">
        <title>Expression of sulfatases in Rhodopirellula baltica and the diversity of sulfatases in the genus Rhodopirellula.</title>
        <authorList>
            <person name="Wegner C.E."/>
            <person name="Richter-Heitmann T."/>
            <person name="Klindworth A."/>
            <person name="Klockow C."/>
            <person name="Richter M."/>
            <person name="Achstetter T."/>
            <person name="Glockner F.O."/>
            <person name="Harder J."/>
        </authorList>
    </citation>
    <scope>NUCLEOTIDE SEQUENCE [LARGE SCALE GENOMIC DNA]</scope>
    <source>
        <strain evidence="3">6C</strain>
    </source>
</reference>
<protein>
    <submittedName>
        <fullName evidence="3">Transposase</fullName>
    </submittedName>
</protein>
<dbReference type="Pfam" id="PF14319">
    <property type="entry name" value="Zn_Tnp_IS91"/>
    <property type="match status" value="1"/>
</dbReference>
<dbReference type="GO" id="GO:0003677">
    <property type="term" value="F:DNA binding"/>
    <property type="evidence" value="ECO:0007669"/>
    <property type="project" value="InterPro"/>
</dbReference>
<dbReference type="GO" id="GO:0004803">
    <property type="term" value="F:transposase activity"/>
    <property type="evidence" value="ECO:0007669"/>
    <property type="project" value="InterPro"/>
</dbReference>
<dbReference type="PANTHER" id="PTHR37023">
    <property type="entry name" value="TRANSPOSASE"/>
    <property type="match status" value="1"/>
</dbReference>
<feature type="domain" description="Transposase zinc-binding" evidence="2">
    <location>
        <begin position="11"/>
        <end position="99"/>
    </location>
</feature>
<keyword evidence="4" id="KW-1185">Reference proteome</keyword>
<evidence type="ECO:0000313" key="4">
    <source>
        <dbReference type="Proteomes" id="UP000011529"/>
    </source>
</evidence>
<sequence>MTVPLDLQQLMRKHFPRLAKSRALSGDMHRAAWCITHCRTREMGGHVNSCPHGHFHQVAYNSCSHRCCPKCAWLAREKWLDGWKARLLPVPHHHLIFTIPHSLNPIWRFNKRAFADVFFQAASQSLMQLLGSVDYMGARPGILAALHTWNQKLDVHVHLHVLVTAGGLTENGTWIVAKKKCLLPRKVLMTKFRGKFKALLKEAFRNGKIKLPPGWTINQLYALLYRLSEAWNVKVFDAYEGGASVVTYLARYLRGGPIGNSRLLQEGDGRVVFRYRLSELEGGDGKRQGVTSLPTDTFLMRWLEHVPPRRYQCVRGFGLYSGNQHSDLVQAHQALGSGYDGSVQEAKTWQELCDAAGMDEACRCPACGSLLVSHHSFQPGRSPPSSAFVTRNLGQIA</sequence>
<dbReference type="Proteomes" id="UP000011529">
    <property type="component" value="Unassembled WGS sequence"/>
</dbReference>
<dbReference type="EMBL" id="ANMO01000095">
    <property type="protein sequence ID" value="EMB17540.1"/>
    <property type="molecule type" value="Genomic_DNA"/>
</dbReference>
<accession>M2AKA4</accession>
<dbReference type="PANTHER" id="PTHR37023:SF1">
    <property type="entry name" value="ISSOD25 TRANSPOSASE TNPA_ISSOD25"/>
    <property type="match status" value="1"/>
</dbReference>
<comment type="caution">
    <text evidence="3">The sequence shown here is derived from an EMBL/GenBank/DDBJ whole genome shotgun (WGS) entry which is preliminary data.</text>
</comment>
<dbReference type="InterPro" id="IPR026889">
    <property type="entry name" value="Zn_Tnp"/>
</dbReference>
<organism evidence="3 4">
    <name type="scientific">Rhodopirellula europaea 6C</name>
    <dbReference type="NCBI Taxonomy" id="1263867"/>
    <lineage>
        <taxon>Bacteria</taxon>
        <taxon>Pseudomonadati</taxon>
        <taxon>Planctomycetota</taxon>
        <taxon>Planctomycetia</taxon>
        <taxon>Pirellulales</taxon>
        <taxon>Pirellulaceae</taxon>
        <taxon>Rhodopirellula</taxon>
    </lineage>
</organism>
<feature type="domain" description="Transposase IS801/IS1294" evidence="1">
    <location>
        <begin position="141"/>
        <end position="323"/>
    </location>
</feature>
<proteinExistence type="predicted"/>
<gene>
    <name evidence="3" type="ORF">RE6C_01719</name>
</gene>
<evidence type="ECO:0000313" key="3">
    <source>
        <dbReference type="EMBL" id="EMB17540.1"/>
    </source>
</evidence>
<dbReference type="PATRIC" id="fig|1263867.3.peg.1825"/>